<evidence type="ECO:0000256" key="1">
    <source>
        <dbReference type="ARBA" id="ARBA00003195"/>
    </source>
</evidence>
<comment type="caution">
    <text evidence="13">The sequence shown here is derived from an EMBL/GenBank/DDBJ whole genome shotgun (WGS) entry which is preliminary data.</text>
</comment>
<evidence type="ECO:0000256" key="9">
    <source>
        <dbReference type="ARBA" id="ARBA00022982"/>
    </source>
</evidence>
<dbReference type="PANTHER" id="PTHR17098:SF2">
    <property type="entry name" value="NADH DEHYDROGENASE [UBIQUINONE] 1 ALPHA SUBCOMPLEX SUBUNIT 1"/>
    <property type="match status" value="1"/>
</dbReference>
<keyword evidence="14" id="KW-1185">Reference proteome</keyword>
<proteinExistence type="inferred from homology"/>
<keyword evidence="5" id="KW-0813">Transport</keyword>
<keyword evidence="12" id="KW-0472">Membrane</keyword>
<evidence type="ECO:0000256" key="3">
    <source>
        <dbReference type="ARBA" id="ARBA00009960"/>
    </source>
</evidence>
<dbReference type="EMBL" id="JANBQB010000088">
    <property type="protein sequence ID" value="KAJ1982505.1"/>
    <property type="molecule type" value="Genomic_DNA"/>
</dbReference>
<protein>
    <recommendedName>
        <fullName evidence="4">NADH dehydrogenase [ubiquinone] 1 alpha subcomplex subunit 1</fullName>
    </recommendedName>
</protein>
<sequence>MAVTGWGVMVAQRAGEGGLPRRYDVRPWDKKMMERDLRLTGLKRGQSDNPIAPPEFATNSIWRVYKKF</sequence>
<dbReference type="Pfam" id="PF15879">
    <property type="entry name" value="MWFE"/>
    <property type="match status" value="1"/>
</dbReference>
<dbReference type="PANTHER" id="PTHR17098">
    <property type="entry name" value="NADH-UBIQUINONE OXIDOREDUCTASE MWFE SUBUNIT"/>
    <property type="match status" value="1"/>
</dbReference>
<evidence type="ECO:0000256" key="2">
    <source>
        <dbReference type="ARBA" id="ARBA00004298"/>
    </source>
</evidence>
<evidence type="ECO:0000256" key="6">
    <source>
        <dbReference type="ARBA" id="ARBA00022660"/>
    </source>
</evidence>
<comment type="similarity">
    <text evidence="3">Belongs to the complex I NDUFA1 subunit family.</text>
</comment>
<evidence type="ECO:0000256" key="12">
    <source>
        <dbReference type="ARBA" id="ARBA00023136"/>
    </source>
</evidence>
<keyword evidence="7" id="KW-0812">Transmembrane</keyword>
<accession>A0A9W8B464</accession>
<evidence type="ECO:0000256" key="8">
    <source>
        <dbReference type="ARBA" id="ARBA00022792"/>
    </source>
</evidence>
<dbReference type="Proteomes" id="UP001151582">
    <property type="component" value="Unassembled WGS sequence"/>
</dbReference>
<evidence type="ECO:0000256" key="11">
    <source>
        <dbReference type="ARBA" id="ARBA00023128"/>
    </source>
</evidence>
<comment type="function">
    <text evidence="1">Accessory subunit of the mitochondrial membrane respiratory chain NADH dehydrogenase (Complex I), that is believed not to be involved in catalysis. Complex I functions in the transfer of electrons from NADH to the respiratory chain. The immediate electron acceptor for the enzyme is believed to be ubiquinone.</text>
</comment>
<evidence type="ECO:0000313" key="13">
    <source>
        <dbReference type="EMBL" id="KAJ1982505.1"/>
    </source>
</evidence>
<dbReference type="AlphaFoldDB" id="A0A9W8B464"/>
<keyword evidence="9" id="KW-0249">Electron transport</keyword>
<evidence type="ECO:0000313" key="14">
    <source>
        <dbReference type="Proteomes" id="UP001151582"/>
    </source>
</evidence>
<organism evidence="13 14">
    <name type="scientific">Dimargaris verticillata</name>
    <dbReference type="NCBI Taxonomy" id="2761393"/>
    <lineage>
        <taxon>Eukaryota</taxon>
        <taxon>Fungi</taxon>
        <taxon>Fungi incertae sedis</taxon>
        <taxon>Zoopagomycota</taxon>
        <taxon>Kickxellomycotina</taxon>
        <taxon>Dimargaritomycetes</taxon>
        <taxon>Dimargaritales</taxon>
        <taxon>Dimargaritaceae</taxon>
        <taxon>Dimargaris</taxon>
    </lineage>
</organism>
<keyword evidence="6" id="KW-0679">Respiratory chain</keyword>
<keyword evidence="8" id="KW-0999">Mitochondrion inner membrane</keyword>
<comment type="subcellular location">
    <subcellularLocation>
        <location evidence="2">Mitochondrion inner membrane</location>
        <topology evidence="2">Single-pass membrane protein</topology>
        <orientation evidence="2">Matrix side</orientation>
    </subcellularLocation>
</comment>
<dbReference type="InterPro" id="IPR017384">
    <property type="entry name" value="NADH_Ub_cplx-1_asu_su-1"/>
</dbReference>
<evidence type="ECO:0000256" key="4">
    <source>
        <dbReference type="ARBA" id="ARBA00016392"/>
    </source>
</evidence>
<gene>
    <name evidence="13" type="ORF">H4R34_001683</name>
</gene>
<evidence type="ECO:0000256" key="5">
    <source>
        <dbReference type="ARBA" id="ARBA00022448"/>
    </source>
</evidence>
<evidence type="ECO:0000256" key="7">
    <source>
        <dbReference type="ARBA" id="ARBA00022692"/>
    </source>
</evidence>
<keyword evidence="10" id="KW-1133">Transmembrane helix</keyword>
<evidence type="ECO:0000256" key="10">
    <source>
        <dbReference type="ARBA" id="ARBA00022989"/>
    </source>
</evidence>
<reference evidence="13" key="1">
    <citation type="submission" date="2022-07" db="EMBL/GenBank/DDBJ databases">
        <title>Phylogenomic reconstructions and comparative analyses of Kickxellomycotina fungi.</title>
        <authorList>
            <person name="Reynolds N.K."/>
            <person name="Stajich J.E."/>
            <person name="Barry K."/>
            <person name="Grigoriev I.V."/>
            <person name="Crous P."/>
            <person name="Smith M.E."/>
        </authorList>
    </citation>
    <scope>NUCLEOTIDE SEQUENCE</scope>
    <source>
        <strain evidence="13">RSA 567</strain>
    </source>
</reference>
<keyword evidence="11" id="KW-0496">Mitochondrion</keyword>
<dbReference type="GO" id="GO:0005743">
    <property type="term" value="C:mitochondrial inner membrane"/>
    <property type="evidence" value="ECO:0007669"/>
    <property type="project" value="UniProtKB-SubCell"/>
</dbReference>
<name>A0A9W8B464_9FUNG</name>
<dbReference type="OrthoDB" id="1920692at2759"/>